<organism evidence="7 8">
    <name type="scientific">Roseibium porphyridii</name>
    <dbReference type="NCBI Taxonomy" id="2866279"/>
    <lineage>
        <taxon>Bacteria</taxon>
        <taxon>Pseudomonadati</taxon>
        <taxon>Pseudomonadota</taxon>
        <taxon>Alphaproteobacteria</taxon>
        <taxon>Hyphomicrobiales</taxon>
        <taxon>Stappiaceae</taxon>
        <taxon>Roseibium</taxon>
    </lineage>
</organism>
<dbReference type="Gene3D" id="3.20.20.80">
    <property type="entry name" value="Glycosidases"/>
    <property type="match status" value="1"/>
</dbReference>
<evidence type="ECO:0000256" key="4">
    <source>
        <dbReference type="ARBA" id="ARBA00022801"/>
    </source>
</evidence>
<accession>A0ABY8EZ28</accession>
<gene>
    <name evidence="7" type="ORF">K1718_16320</name>
</gene>
<name>A0ABY8EZ28_9HYPH</name>
<evidence type="ECO:0000313" key="7">
    <source>
        <dbReference type="EMBL" id="WFE87724.1"/>
    </source>
</evidence>
<dbReference type="PRINTS" id="PR00738">
    <property type="entry name" value="GLHYDRLASE20"/>
</dbReference>
<protein>
    <recommendedName>
        <fullName evidence="3">beta-N-acetylhexosaminidase</fullName>
        <ecNumber evidence="3">3.2.1.52</ecNumber>
    </recommendedName>
    <alternativeName>
        <fullName evidence="5">Beta-N-acetylhexosaminidase</fullName>
    </alternativeName>
</protein>
<evidence type="ECO:0000259" key="6">
    <source>
        <dbReference type="Pfam" id="PF00728"/>
    </source>
</evidence>
<dbReference type="InterPro" id="IPR025705">
    <property type="entry name" value="Beta_hexosaminidase_sua/sub"/>
</dbReference>
<dbReference type="Pfam" id="PF00728">
    <property type="entry name" value="Glyco_hydro_20"/>
    <property type="match status" value="1"/>
</dbReference>
<feature type="domain" description="Glycoside hydrolase family 20 catalytic" evidence="6">
    <location>
        <begin position="271"/>
        <end position="617"/>
    </location>
</feature>
<dbReference type="CDD" id="cd06563">
    <property type="entry name" value="GH20_chitobiase-like"/>
    <property type="match status" value="1"/>
</dbReference>
<evidence type="ECO:0000256" key="5">
    <source>
        <dbReference type="ARBA" id="ARBA00030512"/>
    </source>
</evidence>
<comment type="similarity">
    <text evidence="2">Belongs to the glycosyl hydrolase 20 family.</text>
</comment>
<evidence type="ECO:0000256" key="2">
    <source>
        <dbReference type="ARBA" id="ARBA00006285"/>
    </source>
</evidence>
<dbReference type="InterPro" id="IPR017853">
    <property type="entry name" value="GH"/>
</dbReference>
<dbReference type="PANTHER" id="PTHR22600:SF57">
    <property type="entry name" value="BETA-N-ACETYLHEXOSAMINIDASE"/>
    <property type="match status" value="1"/>
</dbReference>
<dbReference type="InterPro" id="IPR029018">
    <property type="entry name" value="Hex-like_dom2"/>
</dbReference>
<keyword evidence="8" id="KW-1185">Reference proteome</keyword>
<evidence type="ECO:0000256" key="3">
    <source>
        <dbReference type="ARBA" id="ARBA00012663"/>
    </source>
</evidence>
<dbReference type="EMBL" id="CP120863">
    <property type="protein sequence ID" value="WFE87724.1"/>
    <property type="molecule type" value="Genomic_DNA"/>
</dbReference>
<dbReference type="PANTHER" id="PTHR22600">
    <property type="entry name" value="BETA-HEXOSAMINIDASE"/>
    <property type="match status" value="1"/>
</dbReference>
<evidence type="ECO:0000313" key="8">
    <source>
        <dbReference type="Proteomes" id="UP001209803"/>
    </source>
</evidence>
<evidence type="ECO:0000256" key="1">
    <source>
        <dbReference type="ARBA" id="ARBA00001231"/>
    </source>
</evidence>
<dbReference type="InterPro" id="IPR015883">
    <property type="entry name" value="Glyco_hydro_20_cat"/>
</dbReference>
<dbReference type="RefSeq" id="WP_265681538.1">
    <property type="nucleotide sequence ID" value="NZ_CP120863.1"/>
</dbReference>
<keyword evidence="4" id="KW-0378">Hydrolase</keyword>
<comment type="catalytic activity">
    <reaction evidence="1">
        <text>Hydrolysis of terminal non-reducing N-acetyl-D-hexosamine residues in N-acetyl-beta-D-hexosaminides.</text>
        <dbReference type="EC" id="3.2.1.52"/>
    </reaction>
</comment>
<dbReference type="Proteomes" id="UP001209803">
    <property type="component" value="Chromosome"/>
</dbReference>
<dbReference type="EC" id="3.2.1.52" evidence="3"/>
<reference evidence="7 8" key="1">
    <citation type="submission" date="2023-03" db="EMBL/GenBank/DDBJ databases">
        <title>Roseibium porphyridii sp. nov. and Roseibium rhodosorbium sp. nov. isolated from marine algae, Porphyridium cruentum and Rhodosorus marinus, respectively.</title>
        <authorList>
            <person name="Lee M.W."/>
            <person name="Choi B.J."/>
            <person name="Lee J.K."/>
            <person name="Choi D.G."/>
            <person name="Baek J.H."/>
            <person name="Bayburt H."/>
            <person name="Kim J.M."/>
            <person name="Han D.M."/>
            <person name="Kim K.H."/>
            <person name="Jeon C.O."/>
        </authorList>
    </citation>
    <scope>NUCLEOTIDE SEQUENCE [LARGE SCALE GENOMIC DNA]</scope>
    <source>
        <strain evidence="7 8">KMA01</strain>
    </source>
</reference>
<sequence length="636" mass="70364">MTEVVLDCFYRPAENLAVARLEFSLTNTGKKTLQSFTLAYSAMTRAAANASLENAEGLTRIANFHELSPPSGFQLEPGKSWNFVVQGLVNPARHRLDGPKSAYITVFGQIIEVLCNDLDTPPDSDTGERRNVPIGMVDLPIHIVPWPQSIGVSAWTDKITAFHLSEGTSEEKAAAAKINGLSKRLFPDAPFPFRFSASANTHALVLRHDVALSDEAYGIEFSDDQAVLSYGGQPGRDYGLTVLAQIAYGAYVDPGTYRFPATGTIADSPRFGWRGTHLDVSRHFRQKNEVLRLLDILAWGRMNVLQWHLTDDEGWRLEIKAYPELTSSGAKRGPGCQQVGQLGFSSEIYEGSYSQDDVRDIVSHAIDLNIDIVPEIDAPGHSTAVLKTYPKFADQAEPDNSYHSIQGYPNNALNPAMDETYDFLEKVFAEVASLFPSEFIHIGGDEVDVHSWLESPKAQRLMSEENLTGTLELQAYFMGRVRKILAKHGKKLAGWDEVSHGGGIDPDGVLLMAWQKREVTKELIDQGYDVISTPGQHYYLDMVQASGWREPGASWAGVSTPEASYAYEPSDGLDESKLNQLKGVQACIWSEHLTDNALFNHMVFPRIYAVAESGWTSPDRKNWQRFAAASAIFPTL</sequence>
<dbReference type="SUPFAM" id="SSF55545">
    <property type="entry name" value="beta-N-acetylhexosaminidase-like domain"/>
    <property type="match status" value="1"/>
</dbReference>
<dbReference type="Gene3D" id="3.30.379.10">
    <property type="entry name" value="Chitobiase/beta-hexosaminidase domain 2-like"/>
    <property type="match status" value="1"/>
</dbReference>
<proteinExistence type="inferred from homology"/>
<dbReference type="SUPFAM" id="SSF51445">
    <property type="entry name" value="(Trans)glycosidases"/>
    <property type="match status" value="1"/>
</dbReference>